<accession>A0ACC2IUU0</accession>
<dbReference type="Proteomes" id="UP001153331">
    <property type="component" value="Unassembled WGS sequence"/>
</dbReference>
<evidence type="ECO:0000313" key="2">
    <source>
        <dbReference type="Proteomes" id="UP001153331"/>
    </source>
</evidence>
<name>A0ACC2IUU0_9PLEO</name>
<evidence type="ECO:0000313" key="1">
    <source>
        <dbReference type="EMBL" id="KAJ8118968.1"/>
    </source>
</evidence>
<proteinExistence type="predicted"/>
<dbReference type="EMBL" id="JAPHNI010000005">
    <property type="protein sequence ID" value="KAJ8118968.1"/>
    <property type="molecule type" value="Genomic_DNA"/>
</dbReference>
<sequence>MPTESLDPHMRCGEVTDAWILRSFHLWLVASAGARLRSTASDSFPPLPCTGAFSLPGWPIHEAASTTAARAISSKAIAGPVLSSSTLTSGRHILAPDRSLTQSGFTLIHVLFIALSLHETQGSQHATEEENKALATRKTNQRQSFWYVPLPTANVPACLPYNLFLTWQLARAGTSAVPTKRKQQGEDWKQSRLAPDIPLHMTTRRAAKTSSDHTSPAAPSSAASGSRRSSLNDVAQQSDFDDEPAKRSRMSTDSGSPNGSFGNNTPMNGTQTPELDEPASEAISQVSKTAGKRRRASDDSTQSSRTRPDGVLTRTQSDVSEQQPRRKKRKTATATADSADQPPELTDASTAPNSPEQVPDVAINLNLQNVLPANGDAPAKVPKRLPGRRRQPHPDMNIEVDLRRQLNLKTSYRSVAKVLKSYLDELAQRAVRNLDEEQDFYKNCPEYKPLIEGLDSKRDAQLDYLTAWRSERMDQSERVRIAEEQIQKQQYLNRFEDLRDDFLQRCYFRMKQIEREWKTAQDDATDDEDNVLPPTYKDGPVDGTDDRLGSKFASRSRAYVEADRELENDVKRRLFDQIRTTFVENNEDADDSIEELTGGFARFAGPDRTEAIAHYNISSLVDAVYDVERTPSPEIRPPKVEVISNDQATMLMLLADLSTSQPVHDLRTAAPGKVVTDEAPQPLQAIPAVVSQGVVRQPSLPSVSDSSLALNPQAAHASPGPTSQPALSLLQDALHSEPNGNNTTKTSEISEKPAPARTTHRIMDMLNNDSDVPVSKPRLSLPSTQDSQPPGTPSRRDNNNQYETSSRSDAARLENIVNQPEPPEQEHHVDQQLMDALSGPVPPPTEPPSPARPPPVLWQQSSIPTQPSIAPPREADESLRRKDPRDTYRKIRELLNREVYPDRSHWSDHSKRSEDRRETAPAYDPQHPSAGLPVVSDTSTHASQRRASYDRGQSHWDRDRGQSVSQTSRPSPYQGSPSQLYHSEPSRSGHTSAHQSPYASLPPKPPGPPPSNPGNFRFAHYDPIPPPPASRQAYQPPSSNYPPVSHPPLPPPLPGPYGHTYPSPYQHAYAPPPGSYQSQPPPPPPNASQYPPLKIHQYGGQPILPASMAPPPYSGPAQHSQSTGAPAFSPPQGPASISQQQPLPLQPNPHSEQSDRRDSNFMGPQSRPRRAYRSYHAPGTQFRTYNGPGGGRGRGGGGGGAPASPSLLYERPAVSPLSPVEMRYPHASMTGRGGREAGSWISPGAQMLETRFEPHGSSVKPDVSPITPAETTSTEGTTSREDQQSLHR</sequence>
<keyword evidence="2" id="KW-1185">Reference proteome</keyword>
<gene>
    <name evidence="1" type="ORF">OPT61_g175</name>
</gene>
<reference evidence="1" key="1">
    <citation type="submission" date="2022-11" db="EMBL/GenBank/DDBJ databases">
        <title>Genome Sequence of Boeremia exigua.</title>
        <authorList>
            <person name="Buettner E."/>
        </authorList>
    </citation>
    <scope>NUCLEOTIDE SEQUENCE</scope>
    <source>
        <strain evidence="1">CU02</strain>
    </source>
</reference>
<comment type="caution">
    <text evidence="1">The sequence shown here is derived from an EMBL/GenBank/DDBJ whole genome shotgun (WGS) entry which is preliminary data.</text>
</comment>
<organism evidence="1 2">
    <name type="scientific">Boeremia exigua</name>
    <dbReference type="NCBI Taxonomy" id="749465"/>
    <lineage>
        <taxon>Eukaryota</taxon>
        <taxon>Fungi</taxon>
        <taxon>Dikarya</taxon>
        <taxon>Ascomycota</taxon>
        <taxon>Pezizomycotina</taxon>
        <taxon>Dothideomycetes</taxon>
        <taxon>Pleosporomycetidae</taxon>
        <taxon>Pleosporales</taxon>
        <taxon>Pleosporineae</taxon>
        <taxon>Didymellaceae</taxon>
        <taxon>Boeremia</taxon>
    </lineage>
</organism>
<protein>
    <submittedName>
        <fullName evidence="1">Uncharacterized protein</fullName>
    </submittedName>
</protein>